<dbReference type="CDD" id="cd08977">
    <property type="entry name" value="SusD"/>
    <property type="match status" value="1"/>
</dbReference>
<evidence type="ECO:0000259" key="7">
    <source>
        <dbReference type="Pfam" id="PF07980"/>
    </source>
</evidence>
<evidence type="ECO:0000256" key="1">
    <source>
        <dbReference type="ARBA" id="ARBA00004442"/>
    </source>
</evidence>
<feature type="signal peptide" evidence="6">
    <location>
        <begin position="1"/>
        <end position="26"/>
    </location>
</feature>
<evidence type="ECO:0000256" key="2">
    <source>
        <dbReference type="ARBA" id="ARBA00006275"/>
    </source>
</evidence>
<evidence type="ECO:0000313" key="10">
    <source>
        <dbReference type="Proteomes" id="UP001496674"/>
    </source>
</evidence>
<dbReference type="PROSITE" id="PS51257">
    <property type="entry name" value="PROKAR_LIPOPROTEIN"/>
    <property type="match status" value="1"/>
</dbReference>
<evidence type="ECO:0000256" key="4">
    <source>
        <dbReference type="ARBA" id="ARBA00023136"/>
    </source>
</evidence>
<evidence type="ECO:0000256" key="6">
    <source>
        <dbReference type="SAM" id="SignalP"/>
    </source>
</evidence>
<evidence type="ECO:0000313" key="9">
    <source>
        <dbReference type="EMBL" id="BEG99257.1"/>
    </source>
</evidence>
<gene>
    <name evidence="9" type="ORF">BSYN_15220</name>
</gene>
<name>A0ABM8II58_9BACE</name>
<dbReference type="InterPro" id="IPR033985">
    <property type="entry name" value="SusD-like_N"/>
</dbReference>
<evidence type="ECO:0000259" key="8">
    <source>
        <dbReference type="Pfam" id="PF14322"/>
    </source>
</evidence>
<dbReference type="Pfam" id="PF14322">
    <property type="entry name" value="SusD-like_3"/>
    <property type="match status" value="1"/>
</dbReference>
<keyword evidence="3 6" id="KW-0732">Signal</keyword>
<comment type="similarity">
    <text evidence="2">Belongs to the SusD family.</text>
</comment>
<protein>
    <submittedName>
        <fullName evidence="9">Membrane protein</fullName>
    </submittedName>
</protein>
<keyword evidence="5" id="KW-0998">Cell outer membrane</keyword>
<dbReference type="Gene3D" id="1.25.40.390">
    <property type="match status" value="1"/>
</dbReference>
<feature type="domain" description="RagB/SusD" evidence="7">
    <location>
        <begin position="262"/>
        <end position="540"/>
    </location>
</feature>
<reference evidence="9 10" key="1">
    <citation type="submission" date="2023-04" db="EMBL/GenBank/DDBJ databases">
        <title>Draft genome sequence of acteroides sedimenti strain YN3PY1.</title>
        <authorList>
            <person name="Yoshida N."/>
        </authorList>
    </citation>
    <scope>NUCLEOTIDE SEQUENCE [LARGE SCALE GENOMIC DNA]</scope>
    <source>
        <strain evidence="9 10">YN3PY1</strain>
    </source>
</reference>
<feature type="domain" description="SusD-like N-terminal" evidence="8">
    <location>
        <begin position="29"/>
        <end position="222"/>
    </location>
</feature>
<dbReference type="InterPro" id="IPR012944">
    <property type="entry name" value="SusD_RagB_dom"/>
</dbReference>
<proteinExistence type="inferred from homology"/>
<keyword evidence="10" id="KW-1185">Reference proteome</keyword>
<dbReference type="SUPFAM" id="SSF48452">
    <property type="entry name" value="TPR-like"/>
    <property type="match status" value="1"/>
</dbReference>
<keyword evidence="4" id="KW-0472">Membrane</keyword>
<evidence type="ECO:0000256" key="3">
    <source>
        <dbReference type="ARBA" id="ARBA00022729"/>
    </source>
</evidence>
<dbReference type="InterPro" id="IPR011990">
    <property type="entry name" value="TPR-like_helical_dom_sf"/>
</dbReference>
<dbReference type="Pfam" id="PF07980">
    <property type="entry name" value="SusD_RagB"/>
    <property type="match status" value="1"/>
</dbReference>
<dbReference type="Proteomes" id="UP001496674">
    <property type="component" value="Chromosome"/>
</dbReference>
<evidence type="ECO:0000256" key="5">
    <source>
        <dbReference type="ARBA" id="ARBA00023237"/>
    </source>
</evidence>
<dbReference type="EMBL" id="AP028055">
    <property type="protein sequence ID" value="BEG99257.1"/>
    <property type="molecule type" value="Genomic_DNA"/>
</dbReference>
<sequence>MINMKKFKSKSIYSLLLIALFSTSCDDGFLDKKPLDKLSNDSFWTSENDVVLGLNACYPVDNYWNTFWFDGLSDNAFSQFAWDGIQNIGNGTADPVMTAQSDARNEWDFKKIRICNNFLENIDRVTLSDAKAKEYKGQARFIRAYEYFWRSQIYGDFPLVTKTLGVKESFVPRNLKSEVVDFILSELNEISAPGYLPLSYSGDDKGRITRGAALALKARVELYNKKYAEAATSAKAVMDLNLYELFPDYEKLFWEESESKNKEAILEQQFSMVKDDYKNWMEQSIGSRSAGGWSSVAPVQSLVDAYECTDGKRISESPLYNPEQPYQNRDPRLKASIICPGDTWQGVYDPYSKNSSDNYKLNNASPTCYQIRKYMNPSESTNDGSGANVMCIRFAEVLLTYAEARIELGSIDQTVLDAINSIRARAYGVTLGETTKYPAITTFNQEELRTIVRNERRVELALEGLRWYDIQRWEIGPQVMPGTVYGARLGTVDENGNLIFTSPDHLILEQRSFDPAKNYLWPVPQKERDVNPKITQNPGY</sequence>
<organism evidence="9 10">
    <name type="scientific">Bacteroides sedimenti</name>
    <dbReference type="NCBI Taxonomy" id="2136147"/>
    <lineage>
        <taxon>Bacteria</taxon>
        <taxon>Pseudomonadati</taxon>
        <taxon>Bacteroidota</taxon>
        <taxon>Bacteroidia</taxon>
        <taxon>Bacteroidales</taxon>
        <taxon>Bacteroidaceae</taxon>
        <taxon>Bacteroides</taxon>
    </lineage>
</organism>
<feature type="chain" id="PRO_5046809956" evidence="6">
    <location>
        <begin position="27"/>
        <end position="540"/>
    </location>
</feature>
<comment type="subcellular location">
    <subcellularLocation>
        <location evidence="1">Cell outer membrane</location>
    </subcellularLocation>
</comment>
<accession>A0ABM8II58</accession>